<gene>
    <name evidence="2" type="primary">rimK2</name>
    <name evidence="2" type="ORF">SYK_14240</name>
</gene>
<evidence type="ECO:0000313" key="2">
    <source>
        <dbReference type="EMBL" id="BDQ37064.1"/>
    </source>
</evidence>
<name>A0ABM8AZY1_9BACT</name>
<evidence type="ECO:0000313" key="3">
    <source>
        <dbReference type="Proteomes" id="UP001317742"/>
    </source>
</evidence>
<dbReference type="PANTHER" id="PTHR38037">
    <property type="entry name" value="ZN_PROTEASE DOMAIN-CONTAINING PROTEIN"/>
    <property type="match status" value="1"/>
</dbReference>
<sequence length="156" mass="17817">MAKTPKQPKMIIGWREWISLPNFFIPAIKAKIDTGAKTSAIHAFQIEPFERSGEKYVRFYIHPLQGRDDVSIPCEARVIDKRKVTNSGGIGQKRYVIGTTVEIAGRQWEIELTLTNRDEMKFRMLLGRSAMKGVLIVDPQQSHQTGIVNTEKIYKD</sequence>
<feature type="domain" description="Retropepsin-like aspartic endopeptidase" evidence="1">
    <location>
        <begin position="11"/>
        <end position="142"/>
    </location>
</feature>
<organism evidence="2 3">
    <name type="scientific">Pseudodesulfovibrio nedwellii</name>
    <dbReference type="NCBI Taxonomy" id="2973072"/>
    <lineage>
        <taxon>Bacteria</taxon>
        <taxon>Pseudomonadati</taxon>
        <taxon>Thermodesulfobacteriota</taxon>
        <taxon>Desulfovibrionia</taxon>
        <taxon>Desulfovibrionales</taxon>
        <taxon>Desulfovibrionaceae</taxon>
    </lineage>
</organism>
<dbReference type="RefSeq" id="WP_281762930.1">
    <property type="nucleotide sequence ID" value="NZ_AP026709.1"/>
</dbReference>
<dbReference type="Gene3D" id="2.40.70.10">
    <property type="entry name" value="Acid Proteases"/>
    <property type="match status" value="1"/>
</dbReference>
<accession>A0ABM8AZY1</accession>
<dbReference type="Pfam" id="PF05618">
    <property type="entry name" value="Zn_protease"/>
    <property type="match status" value="1"/>
</dbReference>
<dbReference type="Proteomes" id="UP001317742">
    <property type="component" value="Chromosome"/>
</dbReference>
<evidence type="ECO:0000259" key="1">
    <source>
        <dbReference type="Pfam" id="PF05618"/>
    </source>
</evidence>
<dbReference type="InterPro" id="IPR021109">
    <property type="entry name" value="Peptidase_aspartic_dom_sf"/>
</dbReference>
<proteinExistence type="predicted"/>
<dbReference type="InterPro" id="IPR008503">
    <property type="entry name" value="Asp_endopeptidase"/>
</dbReference>
<protein>
    <submittedName>
        <fullName evidence="2">Ribosomal protein S6 modification protein</fullName>
    </submittedName>
</protein>
<dbReference type="PANTHER" id="PTHR38037:SF1">
    <property type="entry name" value="ATP-DEPENDENT ZINC PROTEASE DOMAIN-CONTAINING PROTEIN-RELATED"/>
    <property type="match status" value="1"/>
</dbReference>
<reference evidence="2 3" key="1">
    <citation type="submission" date="2022-08" db="EMBL/GenBank/DDBJ databases">
        <title>Genome Sequence of the sulphate-reducing bacterium, Pseudodesulfovibrio sp. SYK.</title>
        <authorList>
            <person name="Kondo R."/>
            <person name="Kataoka T."/>
        </authorList>
    </citation>
    <scope>NUCLEOTIDE SEQUENCE [LARGE SCALE GENOMIC DNA]</scope>
    <source>
        <strain evidence="2 3">SYK</strain>
    </source>
</reference>
<dbReference type="EMBL" id="AP026709">
    <property type="protein sequence ID" value="BDQ37064.1"/>
    <property type="molecule type" value="Genomic_DNA"/>
</dbReference>
<keyword evidence="3" id="KW-1185">Reference proteome</keyword>
<dbReference type="SUPFAM" id="SSF50630">
    <property type="entry name" value="Acid proteases"/>
    <property type="match status" value="1"/>
</dbReference>